<accession>A0A168NY33</accession>
<dbReference type="STRING" id="494026.PGLA_02160"/>
<evidence type="ECO:0000313" key="2">
    <source>
        <dbReference type="Proteomes" id="UP000076967"/>
    </source>
</evidence>
<gene>
    <name evidence="1" type="ORF">PGLA_02160</name>
</gene>
<organism evidence="1 2">
    <name type="scientific">Paenibacillus glacialis</name>
    <dbReference type="NCBI Taxonomy" id="494026"/>
    <lineage>
        <taxon>Bacteria</taxon>
        <taxon>Bacillati</taxon>
        <taxon>Bacillota</taxon>
        <taxon>Bacilli</taxon>
        <taxon>Bacillales</taxon>
        <taxon>Paenibacillaceae</taxon>
        <taxon>Paenibacillus</taxon>
    </lineage>
</organism>
<dbReference type="Proteomes" id="UP000076967">
    <property type="component" value="Unassembled WGS sequence"/>
</dbReference>
<evidence type="ECO:0000313" key="1">
    <source>
        <dbReference type="EMBL" id="OAB46208.1"/>
    </source>
</evidence>
<protein>
    <submittedName>
        <fullName evidence="1">Uncharacterized protein</fullName>
    </submittedName>
</protein>
<dbReference type="AlphaFoldDB" id="A0A168NY33"/>
<dbReference type="EMBL" id="LVJH01000002">
    <property type="protein sequence ID" value="OAB46208.1"/>
    <property type="molecule type" value="Genomic_DNA"/>
</dbReference>
<keyword evidence="2" id="KW-1185">Reference proteome</keyword>
<name>A0A168NY33_9BACL</name>
<comment type="caution">
    <text evidence="1">The sequence shown here is derived from an EMBL/GenBank/DDBJ whole genome shotgun (WGS) entry which is preliminary data.</text>
</comment>
<reference evidence="1 2" key="1">
    <citation type="submission" date="2016-03" db="EMBL/GenBank/DDBJ databases">
        <title>Draft genome sequence of Paenibacillus glacialis DSM 22343.</title>
        <authorList>
            <person name="Shin S.-K."/>
            <person name="Yi H."/>
        </authorList>
    </citation>
    <scope>NUCLEOTIDE SEQUENCE [LARGE SCALE GENOMIC DNA]</scope>
    <source>
        <strain evidence="1 2">DSM 22343</strain>
    </source>
</reference>
<proteinExistence type="predicted"/>
<sequence length="97" mass="11411">MIKNSCVFLHLRMRGSLHNLRRTTSFFISSVDGVSNLDQGRIQWNQVCLFRGVEGPMSLMVDKKNIKIYILGKRLRMKLLMFYKRTASAYIFVIHDR</sequence>